<gene>
    <name evidence="2" type="ORF">K491DRAFT_658648</name>
</gene>
<dbReference type="Pfam" id="PF26639">
    <property type="entry name" value="Het-6_barrel"/>
    <property type="match status" value="1"/>
</dbReference>
<feature type="domain" description="Heterokaryon incompatibility" evidence="1">
    <location>
        <begin position="53"/>
        <end position="204"/>
    </location>
</feature>
<dbReference type="InterPro" id="IPR010730">
    <property type="entry name" value="HET"/>
</dbReference>
<dbReference type="PANTHER" id="PTHR24148">
    <property type="entry name" value="ANKYRIN REPEAT DOMAIN-CONTAINING PROTEIN 39 HOMOLOG-RELATED"/>
    <property type="match status" value="1"/>
</dbReference>
<sequence length="665" mass="75643">MTRGRSDERNDSVYPVLEHSDSIRLLRFSRRHGGAFHGELKAFRLNRTPPFYTASYVWGPPTTPEFMTFNSGSLPVLSSLAPFLRMIKLHDNFSDGQWWWFDSICINLEDSSERSAQVQMMGDIYRTAQRTCIWLGEEREEGKRGRDCLGAIQFLVQLANLRDALNTSAQLRKELRDEKFAGQWQAVGSLLGRPWWTRVWTLQEYILPREAKFYCGSSGISRSALKSAIYSIYLVTNGHDDDLFPRANFDAAWNRRRIRQWYTENGEMGVVAMIAYLGNHSATDTRDRVYSSLGLIGKRNRRLIGKPDYESSVEQVYAGLVERFWREYGCLDIICFTHLFNRDAKNIGCEERQGILPSWAPDWRAFVQSSPVPLMASQSSTQEMIGNCRPLATKKWTATYRATGKDLRNKAKVRFAKNLKEMWCDGVILDVVDGLGGLDGCDTRCTSSACNDGHPLVQSAQGKRLKALPEEILESLTCSLVLDRSDKYLGHAAPNHYMSDFLSLYRRAMGGEQVDLLFRVWYEQNKDLDIGGQTLSDIIMAVDTESKSPTRQKISSTGRPRIDSANTYVKAEDTFMERLHDVICKKSRRLMVTEQSYMGVAPCRAQQGDVVAILFGCSIPLVLRRVGSREAWEVVGEAYVHGYMNGQVEGSVRDGRREVRTFRLV</sequence>
<dbReference type="AlphaFoldDB" id="A0A6A6T5K2"/>
<keyword evidence="3" id="KW-1185">Reference proteome</keyword>
<name>A0A6A6T5K2_9PLEO</name>
<reference evidence="2" key="1">
    <citation type="journal article" date="2020" name="Stud. Mycol.">
        <title>101 Dothideomycetes genomes: a test case for predicting lifestyles and emergence of pathogens.</title>
        <authorList>
            <person name="Haridas S."/>
            <person name="Albert R."/>
            <person name="Binder M."/>
            <person name="Bloem J."/>
            <person name="Labutti K."/>
            <person name="Salamov A."/>
            <person name="Andreopoulos B."/>
            <person name="Baker S."/>
            <person name="Barry K."/>
            <person name="Bills G."/>
            <person name="Bluhm B."/>
            <person name="Cannon C."/>
            <person name="Castanera R."/>
            <person name="Culley D."/>
            <person name="Daum C."/>
            <person name="Ezra D."/>
            <person name="Gonzalez J."/>
            <person name="Henrissat B."/>
            <person name="Kuo A."/>
            <person name="Liang C."/>
            <person name="Lipzen A."/>
            <person name="Lutzoni F."/>
            <person name="Magnuson J."/>
            <person name="Mondo S."/>
            <person name="Nolan M."/>
            <person name="Ohm R."/>
            <person name="Pangilinan J."/>
            <person name="Park H.-J."/>
            <person name="Ramirez L."/>
            <person name="Alfaro M."/>
            <person name="Sun H."/>
            <person name="Tritt A."/>
            <person name="Yoshinaga Y."/>
            <person name="Zwiers L.-H."/>
            <person name="Turgeon B."/>
            <person name="Goodwin S."/>
            <person name="Spatafora J."/>
            <person name="Crous P."/>
            <person name="Grigoriev I."/>
        </authorList>
    </citation>
    <scope>NUCLEOTIDE SEQUENCE</scope>
    <source>
        <strain evidence="2">CBS 122681</strain>
    </source>
</reference>
<dbReference type="OrthoDB" id="2504919at2759"/>
<proteinExistence type="predicted"/>
<dbReference type="InterPro" id="IPR052895">
    <property type="entry name" value="HetReg/Transcr_Mod"/>
</dbReference>
<protein>
    <recommendedName>
        <fullName evidence="1">Heterokaryon incompatibility domain-containing protein</fullName>
    </recommendedName>
</protein>
<evidence type="ECO:0000259" key="1">
    <source>
        <dbReference type="Pfam" id="PF06985"/>
    </source>
</evidence>
<dbReference type="EMBL" id="MU004351">
    <property type="protein sequence ID" value="KAF2655329.1"/>
    <property type="molecule type" value="Genomic_DNA"/>
</dbReference>
<accession>A0A6A6T5K2</accession>
<evidence type="ECO:0000313" key="2">
    <source>
        <dbReference type="EMBL" id="KAF2655329.1"/>
    </source>
</evidence>
<organism evidence="2 3">
    <name type="scientific">Lophiostoma macrostomum CBS 122681</name>
    <dbReference type="NCBI Taxonomy" id="1314788"/>
    <lineage>
        <taxon>Eukaryota</taxon>
        <taxon>Fungi</taxon>
        <taxon>Dikarya</taxon>
        <taxon>Ascomycota</taxon>
        <taxon>Pezizomycotina</taxon>
        <taxon>Dothideomycetes</taxon>
        <taxon>Pleosporomycetidae</taxon>
        <taxon>Pleosporales</taxon>
        <taxon>Lophiostomataceae</taxon>
        <taxon>Lophiostoma</taxon>
    </lineage>
</organism>
<dbReference type="PANTHER" id="PTHR24148:SF64">
    <property type="entry name" value="HETEROKARYON INCOMPATIBILITY DOMAIN-CONTAINING PROTEIN"/>
    <property type="match status" value="1"/>
</dbReference>
<dbReference type="Proteomes" id="UP000799324">
    <property type="component" value="Unassembled WGS sequence"/>
</dbReference>
<evidence type="ECO:0000313" key="3">
    <source>
        <dbReference type="Proteomes" id="UP000799324"/>
    </source>
</evidence>
<dbReference type="Pfam" id="PF06985">
    <property type="entry name" value="HET"/>
    <property type="match status" value="1"/>
</dbReference>